<dbReference type="SUPFAM" id="SSF48208">
    <property type="entry name" value="Six-hairpin glycosidases"/>
    <property type="match status" value="1"/>
</dbReference>
<organism evidence="7 8">
    <name type="scientific">Gnathostoma spinigerum</name>
    <dbReference type="NCBI Taxonomy" id="75299"/>
    <lineage>
        <taxon>Eukaryota</taxon>
        <taxon>Metazoa</taxon>
        <taxon>Ecdysozoa</taxon>
        <taxon>Nematoda</taxon>
        <taxon>Chromadorea</taxon>
        <taxon>Rhabditida</taxon>
        <taxon>Spirurina</taxon>
        <taxon>Gnathostomatomorpha</taxon>
        <taxon>Gnathostomatoidea</taxon>
        <taxon>Gnathostomatidae</taxon>
        <taxon>Gnathostoma</taxon>
    </lineage>
</organism>
<gene>
    <name evidence="7" type="ORF">AB6A40_010474</name>
</gene>
<proteinExistence type="inferred from homology"/>
<sequence>MHETAKHIIQNIGYLVEKYGYMLNGGRVYYMRRTQPPFFIPMVYEYHTATEDDEFLLSMLGAMEKVLAGHSS</sequence>
<dbReference type="PANTHER" id="PTHR23403">
    <property type="entry name" value="TREHALASE"/>
    <property type="match status" value="1"/>
</dbReference>
<comment type="catalytic activity">
    <reaction evidence="1">
        <text>alpha,alpha-trehalose + H2O = alpha-D-glucose + beta-D-glucose</text>
        <dbReference type="Rhea" id="RHEA:32675"/>
        <dbReference type="ChEBI" id="CHEBI:15377"/>
        <dbReference type="ChEBI" id="CHEBI:15903"/>
        <dbReference type="ChEBI" id="CHEBI:16551"/>
        <dbReference type="ChEBI" id="CHEBI:17925"/>
        <dbReference type="EC" id="3.2.1.28"/>
    </reaction>
</comment>
<reference evidence="7 8" key="1">
    <citation type="submission" date="2024-08" db="EMBL/GenBank/DDBJ databases">
        <title>Gnathostoma spinigerum genome.</title>
        <authorList>
            <person name="Gonzalez-Bertolin B."/>
            <person name="Monzon S."/>
            <person name="Zaballos A."/>
            <person name="Jimenez P."/>
            <person name="Dekumyoy P."/>
            <person name="Varona S."/>
            <person name="Cuesta I."/>
            <person name="Sumanam S."/>
            <person name="Adisakwattana P."/>
            <person name="Gasser R.B."/>
            <person name="Hernandez-Gonzalez A."/>
            <person name="Young N.D."/>
            <person name="Perteguer M.J."/>
        </authorList>
    </citation>
    <scope>NUCLEOTIDE SEQUENCE [LARGE SCALE GENOMIC DNA]</scope>
    <source>
        <strain evidence="7">AL3</strain>
        <tissue evidence="7">Liver</tissue>
    </source>
</reference>
<name>A0ABD6EUX1_9BILA</name>
<dbReference type="PANTHER" id="PTHR23403:SF1">
    <property type="entry name" value="TREHALASE"/>
    <property type="match status" value="1"/>
</dbReference>
<dbReference type="Proteomes" id="UP001608902">
    <property type="component" value="Unassembled WGS sequence"/>
</dbReference>
<evidence type="ECO:0000256" key="5">
    <source>
        <dbReference type="ARBA" id="ARBA00030473"/>
    </source>
</evidence>
<evidence type="ECO:0000313" key="8">
    <source>
        <dbReference type="Proteomes" id="UP001608902"/>
    </source>
</evidence>
<protein>
    <recommendedName>
        <fullName evidence="4">Trehalase</fullName>
        <ecNumber evidence="3">3.2.1.28</ecNumber>
    </recommendedName>
    <alternativeName>
        <fullName evidence="5">Alpha,alpha-trehalase</fullName>
    </alternativeName>
    <alternativeName>
        <fullName evidence="6">Alpha,alpha-trehalose glucohydrolase</fullName>
    </alternativeName>
</protein>
<dbReference type="Gene3D" id="1.50.10.10">
    <property type="match status" value="1"/>
</dbReference>
<comment type="caution">
    <text evidence="7">The sequence shown here is derived from an EMBL/GenBank/DDBJ whole genome shotgun (WGS) entry which is preliminary data.</text>
</comment>
<dbReference type="EMBL" id="JBGFUD010013642">
    <property type="protein sequence ID" value="MFH4983765.1"/>
    <property type="molecule type" value="Genomic_DNA"/>
</dbReference>
<evidence type="ECO:0000256" key="3">
    <source>
        <dbReference type="ARBA" id="ARBA00012757"/>
    </source>
</evidence>
<evidence type="ECO:0000256" key="4">
    <source>
        <dbReference type="ARBA" id="ARBA00019905"/>
    </source>
</evidence>
<dbReference type="InterPro" id="IPR012341">
    <property type="entry name" value="6hp_glycosidase-like_sf"/>
</dbReference>
<evidence type="ECO:0000256" key="6">
    <source>
        <dbReference type="ARBA" id="ARBA00031637"/>
    </source>
</evidence>
<accession>A0ABD6EUX1</accession>
<evidence type="ECO:0000256" key="2">
    <source>
        <dbReference type="ARBA" id="ARBA00005615"/>
    </source>
</evidence>
<dbReference type="InterPro" id="IPR008928">
    <property type="entry name" value="6-hairpin_glycosidase_sf"/>
</dbReference>
<dbReference type="AlphaFoldDB" id="A0ABD6EUX1"/>
<evidence type="ECO:0000313" key="7">
    <source>
        <dbReference type="EMBL" id="MFH4983765.1"/>
    </source>
</evidence>
<dbReference type="EC" id="3.2.1.28" evidence="3"/>
<evidence type="ECO:0000256" key="1">
    <source>
        <dbReference type="ARBA" id="ARBA00001576"/>
    </source>
</evidence>
<comment type="similarity">
    <text evidence="2">Belongs to the glycosyl hydrolase 37 family.</text>
</comment>
<dbReference type="InterPro" id="IPR001661">
    <property type="entry name" value="Glyco_hydro_37"/>
</dbReference>
<dbReference type="GO" id="GO:0004555">
    <property type="term" value="F:alpha,alpha-trehalase activity"/>
    <property type="evidence" value="ECO:0007669"/>
    <property type="project" value="UniProtKB-EC"/>
</dbReference>
<dbReference type="Pfam" id="PF01204">
    <property type="entry name" value="Trehalase"/>
    <property type="match status" value="1"/>
</dbReference>
<keyword evidence="8" id="KW-1185">Reference proteome</keyword>